<dbReference type="RefSeq" id="WP_193955378.1">
    <property type="nucleotide sequence ID" value="NZ_JADEYS010000033.1"/>
</dbReference>
<evidence type="ECO:0000259" key="2">
    <source>
        <dbReference type="Pfam" id="PF00561"/>
    </source>
</evidence>
<dbReference type="AlphaFoldDB" id="A0A8J7FDY2"/>
<organism evidence="3 4">
    <name type="scientific">Pontibacterium sinense</name>
    <dbReference type="NCBI Taxonomy" id="2781979"/>
    <lineage>
        <taxon>Bacteria</taxon>
        <taxon>Pseudomonadati</taxon>
        <taxon>Pseudomonadota</taxon>
        <taxon>Gammaproteobacteria</taxon>
        <taxon>Oceanospirillales</taxon>
        <taxon>Oceanospirillaceae</taxon>
        <taxon>Pontibacterium</taxon>
    </lineage>
</organism>
<dbReference type="InterPro" id="IPR000073">
    <property type="entry name" value="AB_hydrolase_1"/>
</dbReference>
<feature type="domain" description="AB hydrolase-1" evidence="2">
    <location>
        <begin position="50"/>
        <end position="279"/>
    </location>
</feature>
<gene>
    <name evidence="3" type="ORF">IOQ59_20670</name>
</gene>
<dbReference type="GO" id="GO:0016787">
    <property type="term" value="F:hydrolase activity"/>
    <property type="evidence" value="ECO:0007669"/>
    <property type="project" value="UniProtKB-KW"/>
</dbReference>
<keyword evidence="1" id="KW-0732">Signal</keyword>
<dbReference type="Pfam" id="PF00561">
    <property type="entry name" value="Abhydrolase_1"/>
    <property type="match status" value="1"/>
</dbReference>
<dbReference type="EMBL" id="JADEYS010000033">
    <property type="protein sequence ID" value="MBE9399685.1"/>
    <property type="molecule type" value="Genomic_DNA"/>
</dbReference>
<protein>
    <submittedName>
        <fullName evidence="3">Alpha/beta fold hydrolase</fullName>
    </submittedName>
</protein>
<accession>A0A8J7FDY2</accession>
<evidence type="ECO:0000313" key="3">
    <source>
        <dbReference type="EMBL" id="MBE9399685.1"/>
    </source>
</evidence>
<dbReference type="SUPFAM" id="SSF53474">
    <property type="entry name" value="alpha/beta-Hydrolases"/>
    <property type="match status" value="1"/>
</dbReference>
<feature type="signal peptide" evidence="1">
    <location>
        <begin position="1"/>
        <end position="22"/>
    </location>
</feature>
<keyword evidence="4" id="KW-1185">Reference proteome</keyword>
<evidence type="ECO:0000256" key="1">
    <source>
        <dbReference type="SAM" id="SignalP"/>
    </source>
</evidence>
<dbReference type="Proteomes" id="UP000640333">
    <property type="component" value="Unassembled WGS sequence"/>
</dbReference>
<dbReference type="Gene3D" id="3.40.50.1820">
    <property type="entry name" value="alpha/beta hydrolase"/>
    <property type="match status" value="1"/>
</dbReference>
<feature type="chain" id="PRO_5035195281" evidence="1">
    <location>
        <begin position="23"/>
        <end position="297"/>
    </location>
</feature>
<proteinExistence type="predicted"/>
<keyword evidence="3" id="KW-0378">Hydrolase</keyword>
<dbReference type="PANTHER" id="PTHR42886:SF29">
    <property type="entry name" value="PUMMELIG, ISOFORM A"/>
    <property type="match status" value="1"/>
</dbReference>
<dbReference type="InterPro" id="IPR029058">
    <property type="entry name" value="AB_hydrolase_fold"/>
</dbReference>
<reference evidence="3" key="1">
    <citation type="submission" date="2020-10" db="EMBL/GenBank/DDBJ databases">
        <title>Bacterium isolated from coastal waters sediment.</title>
        <authorList>
            <person name="Chen R.-J."/>
            <person name="Lu D.-C."/>
            <person name="Zhu K.-L."/>
            <person name="Du Z.-J."/>
        </authorList>
    </citation>
    <scope>NUCLEOTIDE SEQUENCE</scope>
    <source>
        <strain evidence="3">N1Y112</strain>
    </source>
</reference>
<sequence>MSRRTLSSVLLATLLSSPYVLAEEVQLQHNGLTLNANLQIADDSSLEDGAVLITHGTLAHNGMDIITTLQELLMDEGYNSLAINLSLGQSDRHGMYDCTTPHVHKHSDAIPEIGQWVQWLKSKGSDKIMLMAHSRGGNQTAMFADQNKDDAIKGQVLIAPQTWNQSEAAAGYEKRYEQALQPLLKQADTLSQKGGEQWLEKTGFVYCADSKVTPDAFLSYYTPDERQDTPTLLKSSSLPTLVFYGTEDKVVPDLSEKMTQVTNDNVTTVGIEGSDHYFLDLYADEVIERTLEFFETL</sequence>
<dbReference type="PANTHER" id="PTHR42886">
    <property type="entry name" value="RE40534P-RELATED"/>
    <property type="match status" value="1"/>
</dbReference>
<evidence type="ECO:0000313" key="4">
    <source>
        <dbReference type="Proteomes" id="UP000640333"/>
    </source>
</evidence>
<name>A0A8J7FDY2_9GAMM</name>
<comment type="caution">
    <text evidence="3">The sequence shown here is derived from an EMBL/GenBank/DDBJ whole genome shotgun (WGS) entry which is preliminary data.</text>
</comment>